<dbReference type="STRING" id="703135.A0A2A9NRY8"/>
<dbReference type="Proteomes" id="UP000242287">
    <property type="component" value="Unassembled WGS sequence"/>
</dbReference>
<dbReference type="CDD" id="cd04479">
    <property type="entry name" value="RPA3"/>
    <property type="match status" value="1"/>
</dbReference>
<name>A0A2A9NRY8_9AGAR</name>
<evidence type="ECO:0008006" key="6">
    <source>
        <dbReference type="Google" id="ProtNLM"/>
    </source>
</evidence>
<keyword evidence="3" id="KW-0539">Nucleus</keyword>
<dbReference type="Gene3D" id="2.40.50.140">
    <property type="entry name" value="Nucleic acid-binding proteins"/>
    <property type="match status" value="1"/>
</dbReference>
<dbReference type="GO" id="GO:0006284">
    <property type="term" value="P:base-excision repair"/>
    <property type="evidence" value="ECO:0007669"/>
    <property type="project" value="TreeGrafter"/>
</dbReference>
<evidence type="ECO:0000313" key="4">
    <source>
        <dbReference type="EMBL" id="PFH53755.1"/>
    </source>
</evidence>
<accession>A0A2A9NRY8</accession>
<dbReference type="GO" id="GO:0003684">
    <property type="term" value="F:damaged DNA binding"/>
    <property type="evidence" value="ECO:0007669"/>
    <property type="project" value="TreeGrafter"/>
</dbReference>
<dbReference type="GO" id="GO:0006298">
    <property type="term" value="P:mismatch repair"/>
    <property type="evidence" value="ECO:0007669"/>
    <property type="project" value="TreeGrafter"/>
</dbReference>
<protein>
    <recommendedName>
        <fullName evidence="6">Replication factor A protein 3</fullName>
    </recommendedName>
</protein>
<keyword evidence="5" id="KW-1185">Reference proteome</keyword>
<evidence type="ECO:0000256" key="1">
    <source>
        <dbReference type="ARBA" id="ARBA00004123"/>
    </source>
</evidence>
<dbReference type="EMBL" id="KZ301972">
    <property type="protein sequence ID" value="PFH53755.1"/>
    <property type="molecule type" value="Genomic_DNA"/>
</dbReference>
<evidence type="ECO:0000256" key="2">
    <source>
        <dbReference type="ARBA" id="ARBA00009761"/>
    </source>
</evidence>
<proteinExistence type="inferred from homology"/>
<dbReference type="Pfam" id="PF08661">
    <property type="entry name" value="Rep_fac-A_3"/>
    <property type="match status" value="1"/>
</dbReference>
<dbReference type="GO" id="GO:0003697">
    <property type="term" value="F:single-stranded DNA binding"/>
    <property type="evidence" value="ECO:0007669"/>
    <property type="project" value="TreeGrafter"/>
</dbReference>
<organism evidence="4 5">
    <name type="scientific">Amanita thiersii Skay4041</name>
    <dbReference type="NCBI Taxonomy" id="703135"/>
    <lineage>
        <taxon>Eukaryota</taxon>
        <taxon>Fungi</taxon>
        <taxon>Dikarya</taxon>
        <taxon>Basidiomycota</taxon>
        <taxon>Agaricomycotina</taxon>
        <taxon>Agaricomycetes</taxon>
        <taxon>Agaricomycetidae</taxon>
        <taxon>Agaricales</taxon>
        <taxon>Pluteineae</taxon>
        <taxon>Amanitaceae</taxon>
        <taxon>Amanita</taxon>
    </lineage>
</organism>
<comment type="subcellular location">
    <subcellularLocation>
        <location evidence="1">Nucleus</location>
    </subcellularLocation>
</comment>
<comment type="similarity">
    <text evidence="2">Belongs to the replication factor A protein 3 family.</text>
</comment>
<evidence type="ECO:0000313" key="5">
    <source>
        <dbReference type="Proteomes" id="UP000242287"/>
    </source>
</evidence>
<dbReference type="GO" id="GO:0006289">
    <property type="term" value="P:nucleotide-excision repair"/>
    <property type="evidence" value="ECO:0007669"/>
    <property type="project" value="TreeGrafter"/>
</dbReference>
<dbReference type="SUPFAM" id="SSF50249">
    <property type="entry name" value="Nucleic acid-binding proteins"/>
    <property type="match status" value="1"/>
</dbReference>
<dbReference type="OrthoDB" id="188186at2759"/>
<gene>
    <name evidence="4" type="ORF">AMATHDRAFT_136655</name>
</gene>
<dbReference type="AlphaFoldDB" id="A0A2A9NRY8"/>
<dbReference type="PANTHER" id="PTHR15114:SF1">
    <property type="entry name" value="REPLICATION PROTEIN A 14 KDA SUBUNIT"/>
    <property type="match status" value="1"/>
</dbReference>
<dbReference type="InterPro" id="IPR012340">
    <property type="entry name" value="NA-bd_OB-fold"/>
</dbReference>
<dbReference type="GO" id="GO:0006260">
    <property type="term" value="P:DNA replication"/>
    <property type="evidence" value="ECO:0007669"/>
    <property type="project" value="InterPro"/>
</dbReference>
<dbReference type="GO" id="GO:0035861">
    <property type="term" value="C:site of double-strand break"/>
    <property type="evidence" value="ECO:0007669"/>
    <property type="project" value="TreeGrafter"/>
</dbReference>
<dbReference type="GO" id="GO:0005662">
    <property type="term" value="C:DNA replication factor A complex"/>
    <property type="evidence" value="ECO:0007669"/>
    <property type="project" value="TreeGrafter"/>
</dbReference>
<dbReference type="PANTHER" id="PTHR15114">
    <property type="entry name" value="REPLICATION PROTEIN A3"/>
    <property type="match status" value="1"/>
</dbReference>
<dbReference type="GO" id="GO:0000724">
    <property type="term" value="P:double-strand break repair via homologous recombination"/>
    <property type="evidence" value="ECO:0007669"/>
    <property type="project" value="TreeGrafter"/>
</dbReference>
<reference evidence="4 5" key="1">
    <citation type="submission" date="2014-02" db="EMBL/GenBank/DDBJ databases">
        <title>Transposable element dynamics among asymbiotic and ectomycorrhizal Amanita fungi.</title>
        <authorList>
            <consortium name="DOE Joint Genome Institute"/>
            <person name="Hess J."/>
            <person name="Skrede I."/>
            <person name="Wolfe B."/>
            <person name="LaButti K."/>
            <person name="Ohm R.A."/>
            <person name="Grigoriev I.V."/>
            <person name="Pringle A."/>
        </authorList>
    </citation>
    <scope>NUCLEOTIDE SEQUENCE [LARGE SCALE GENOMIC DNA]</scope>
    <source>
        <strain evidence="4 5">SKay4041</strain>
    </source>
</reference>
<dbReference type="InterPro" id="IPR013970">
    <property type="entry name" value="Rfa2"/>
</dbReference>
<sequence length="113" mass="12512">MSREHIAPRVNAALFPRYVGQVVRLTCKRLAVHGDTATVQASDGGELHVQMTNDMHMGDMGPFLELVGNVQDVTTMKLMTCVNLGDNLDLEMVDRTIQLIHSPKFSAGFWGEQ</sequence>
<evidence type="ECO:0000256" key="3">
    <source>
        <dbReference type="ARBA" id="ARBA00023242"/>
    </source>
</evidence>